<dbReference type="PANTHER" id="PTHR15052">
    <property type="entry name" value="RNA POLYMERASE III TRANSCRIPTION INITIATION FACTOR COMPLEX SUBUNIT"/>
    <property type="match status" value="1"/>
</dbReference>
<sequence length="824" mass="92532">MTATTKPRRASAKACLKAICGLTAHQDPNDSSISENIESEMSDFVVESGNNNSTTEESNSSSANEAETSSNSKISPISSPLSSVIDEPLNKSSNKAHPSILSDRGYLRSPFVRYMRFCRGRIDRDPRSIAPVRFQQGIDTLKHIFNDIRSPFLYCPRSSTLNPEIHFIVSHEWGRITDMCWIPVSPFSGINELTAKACSYGSCMITIPEVNRVLGHLIVACQDGFVRIFSIPTCPMNFGFEDSSASKFTYTLSKNCYLTLSPSMKENPHWLGWPTCVHIRCEFPDHLFVGYTTGYVCYYNVSSLNELVYSPQYNHLAPVKMSRLSNSPITTLSLHPLNGKMLYVQGLERVGGIWDLDDSLCFTSDSGEMIWNPAHGFMGREGIWINNGEFLVSSRDSWFTSTACRNNSFPKWSSLFNTMDNCISQFLPAEPNEGCSHLIPLGIQSLTSVDFSESLNALVCSTDRGRIEVIAESIEKRKCDPSRPKYIPEMRIPLCQWTMEKRPSDEVTQSVLKTDKKLEESEDLTKFDYDIVDINAFMDERKIDPFSTNITSTITAKTTTASAITNTDTNTTTTNSIAVFSSEMDSKELDDAKFRLSLFPSPNCEHCKLDHSMCWHKLWSTYQLRILLKDKVPMKPTLDFINTPMLRINKVRFNPNPTCATWIAIANSVGFIQFMCIEQLYCRSFDIALNRTPTGKDSIYLAYKPREVVLGRPANPFKKLRKKSERKPAAGTSSSSTKVSSKRPVQINTNNVGVDMTKVNINSDSSGDSSATEMMINDMHTLNIIDANESEARTQGRIRRRSKRLHAQRNISFASTSSTDPCQE</sequence>
<organism evidence="5 6">
    <name type="scientific">Schistosoma mekongi</name>
    <name type="common">Parasitic worm</name>
    <dbReference type="NCBI Taxonomy" id="38744"/>
    <lineage>
        <taxon>Eukaryota</taxon>
        <taxon>Metazoa</taxon>
        <taxon>Spiralia</taxon>
        <taxon>Lophotrochozoa</taxon>
        <taxon>Platyhelminthes</taxon>
        <taxon>Trematoda</taxon>
        <taxon>Digenea</taxon>
        <taxon>Strigeidida</taxon>
        <taxon>Schistosomatoidea</taxon>
        <taxon>Schistosomatidae</taxon>
        <taxon>Schistosoma</taxon>
    </lineage>
</organism>
<dbReference type="Proteomes" id="UP001292079">
    <property type="component" value="Unassembled WGS sequence"/>
</dbReference>
<protein>
    <submittedName>
        <fullName evidence="5">Uncharacterized protein</fullName>
    </submittedName>
</protein>
<comment type="subcellular location">
    <subcellularLocation>
        <location evidence="1">Nucleus</location>
    </subcellularLocation>
</comment>
<feature type="compositionally biased region" description="Low complexity" evidence="4">
    <location>
        <begin position="47"/>
        <end position="79"/>
    </location>
</feature>
<dbReference type="InterPro" id="IPR015943">
    <property type="entry name" value="WD40/YVTN_repeat-like_dom_sf"/>
</dbReference>
<dbReference type="InterPro" id="IPR036322">
    <property type="entry name" value="WD40_repeat_dom_sf"/>
</dbReference>
<dbReference type="AlphaFoldDB" id="A0AAE2D7D4"/>
<comment type="caution">
    <text evidence="5">The sequence shown here is derived from an EMBL/GenBank/DDBJ whole genome shotgun (WGS) entry which is preliminary data.</text>
</comment>
<feature type="compositionally biased region" description="Basic residues" evidence="4">
    <location>
        <begin position="796"/>
        <end position="807"/>
    </location>
</feature>
<dbReference type="GO" id="GO:0005634">
    <property type="term" value="C:nucleus"/>
    <property type="evidence" value="ECO:0007669"/>
    <property type="project" value="UniProtKB-SubCell"/>
</dbReference>
<dbReference type="EMBL" id="JALJAT010000002">
    <property type="protein sequence ID" value="KAK4473964.1"/>
    <property type="molecule type" value="Genomic_DNA"/>
</dbReference>
<dbReference type="Gene3D" id="2.130.10.10">
    <property type="entry name" value="YVTN repeat-like/Quinoprotein amine dehydrogenase"/>
    <property type="match status" value="1"/>
</dbReference>
<gene>
    <name evidence="5" type="ORF">MN116_003284</name>
</gene>
<evidence type="ECO:0000256" key="1">
    <source>
        <dbReference type="ARBA" id="ARBA00004123"/>
    </source>
</evidence>
<proteinExistence type="predicted"/>
<dbReference type="GO" id="GO:0006383">
    <property type="term" value="P:transcription by RNA polymerase III"/>
    <property type="evidence" value="ECO:0007669"/>
    <property type="project" value="TreeGrafter"/>
</dbReference>
<name>A0AAE2D7D4_SCHME</name>
<feature type="region of interest" description="Disordered" evidence="4">
    <location>
        <begin position="24"/>
        <end position="79"/>
    </location>
</feature>
<reference evidence="5" key="2">
    <citation type="journal article" date="2023" name="Infect Dis Poverty">
        <title>Chromosome-scale genome of the human blood fluke Schistosoma mekongi and its implications for public health.</title>
        <authorList>
            <person name="Zhou M."/>
            <person name="Xu L."/>
            <person name="Xu D."/>
            <person name="Chen W."/>
            <person name="Khan J."/>
            <person name="Hu Y."/>
            <person name="Huang H."/>
            <person name="Wei H."/>
            <person name="Zhang Y."/>
            <person name="Chusongsang P."/>
            <person name="Tanasarnprasert K."/>
            <person name="Hu X."/>
            <person name="Limpanont Y."/>
            <person name="Lv Z."/>
        </authorList>
    </citation>
    <scope>NUCLEOTIDE SEQUENCE</scope>
    <source>
        <strain evidence="5">LV_2022a</strain>
    </source>
</reference>
<feature type="region of interest" description="Disordered" evidence="4">
    <location>
        <begin position="714"/>
        <end position="750"/>
    </location>
</feature>
<feature type="region of interest" description="Disordered" evidence="4">
    <location>
        <begin position="787"/>
        <end position="824"/>
    </location>
</feature>
<dbReference type="PANTHER" id="PTHR15052:SF2">
    <property type="entry name" value="GENERAL TRANSCRIPTION FACTOR 3C POLYPEPTIDE 2"/>
    <property type="match status" value="1"/>
</dbReference>
<keyword evidence="2" id="KW-0804">Transcription</keyword>
<dbReference type="InterPro" id="IPR052416">
    <property type="entry name" value="GTF3C_component"/>
</dbReference>
<evidence type="ECO:0000313" key="6">
    <source>
        <dbReference type="Proteomes" id="UP001292079"/>
    </source>
</evidence>
<evidence type="ECO:0000313" key="5">
    <source>
        <dbReference type="EMBL" id="KAK4473964.1"/>
    </source>
</evidence>
<evidence type="ECO:0000256" key="2">
    <source>
        <dbReference type="ARBA" id="ARBA00023163"/>
    </source>
</evidence>
<keyword evidence="6" id="KW-1185">Reference proteome</keyword>
<reference evidence="5" key="1">
    <citation type="submission" date="2022-04" db="EMBL/GenBank/DDBJ databases">
        <authorList>
            <person name="Xu L."/>
            <person name="Lv Z."/>
        </authorList>
    </citation>
    <scope>NUCLEOTIDE SEQUENCE</scope>
    <source>
        <strain evidence="5">LV_2022a</strain>
    </source>
</reference>
<evidence type="ECO:0000256" key="3">
    <source>
        <dbReference type="ARBA" id="ARBA00023242"/>
    </source>
</evidence>
<dbReference type="SUPFAM" id="SSF50978">
    <property type="entry name" value="WD40 repeat-like"/>
    <property type="match status" value="1"/>
</dbReference>
<feature type="compositionally biased region" description="Polar residues" evidence="4">
    <location>
        <begin position="809"/>
        <end position="824"/>
    </location>
</feature>
<evidence type="ECO:0000256" key="4">
    <source>
        <dbReference type="SAM" id="MobiDB-lite"/>
    </source>
</evidence>
<keyword evidence="3" id="KW-0539">Nucleus</keyword>
<accession>A0AAE2D7D4</accession>
<dbReference type="GO" id="GO:0000127">
    <property type="term" value="C:transcription factor TFIIIC complex"/>
    <property type="evidence" value="ECO:0007669"/>
    <property type="project" value="TreeGrafter"/>
</dbReference>